<protein>
    <recommendedName>
        <fullName evidence="4">Lipoprotein</fullName>
    </recommendedName>
</protein>
<dbReference type="EMBL" id="CP054475">
    <property type="protein sequence ID" value="UXD85996.1"/>
    <property type="molecule type" value="Genomic_DNA"/>
</dbReference>
<name>A0ABY6A465_9GAMM</name>
<dbReference type="Proteomes" id="UP001065322">
    <property type="component" value="Chromosome"/>
</dbReference>
<evidence type="ECO:0008006" key="4">
    <source>
        <dbReference type="Google" id="ProtNLM"/>
    </source>
</evidence>
<keyword evidence="1" id="KW-0732">Signal</keyword>
<keyword evidence="3" id="KW-1185">Reference proteome</keyword>
<organism evidence="2 3">
    <name type="scientific">Thalassolituus hydrocarboniclasticus</name>
    <dbReference type="NCBI Taxonomy" id="2742796"/>
    <lineage>
        <taxon>Bacteria</taxon>
        <taxon>Pseudomonadati</taxon>
        <taxon>Pseudomonadota</taxon>
        <taxon>Gammaproteobacteria</taxon>
        <taxon>Oceanospirillales</taxon>
        <taxon>Oceanospirillaceae</taxon>
        <taxon>Thalassolituus</taxon>
    </lineage>
</organism>
<gene>
    <name evidence="2" type="ORF">HUF19_00370</name>
</gene>
<accession>A0ABY6A465</accession>
<feature type="signal peptide" evidence="1">
    <location>
        <begin position="1"/>
        <end position="20"/>
    </location>
</feature>
<evidence type="ECO:0000256" key="1">
    <source>
        <dbReference type="SAM" id="SignalP"/>
    </source>
</evidence>
<proteinExistence type="predicted"/>
<evidence type="ECO:0000313" key="2">
    <source>
        <dbReference type="EMBL" id="UXD85996.1"/>
    </source>
</evidence>
<dbReference type="RefSeq" id="WP_260997994.1">
    <property type="nucleotide sequence ID" value="NZ_CP054475.1"/>
</dbReference>
<reference evidence="3" key="1">
    <citation type="submission" date="2020-06" db="EMBL/GenBank/DDBJ databases">
        <title>Thalassolituus marinus alknpb1M-1, a hydrocarbon-degrading bacterium isolated from the deep-sea overlying water using an in-situ strategy from the South China Sea basin.</title>
        <authorList>
            <person name="Dong C."/>
            <person name="Chen Y."/>
            <person name="Shao Z."/>
        </authorList>
    </citation>
    <scope>NUCLEOTIDE SEQUENCE [LARGE SCALE GENOMIC DNA]</scope>
    <source>
        <strain evidence="3">alknpb1M-1</strain>
    </source>
</reference>
<sequence length="284" mass="30686">MKYLSLAIVSVSLLTACGGAGDSSDSSGVERFNPAPYIAASEQLNGSGYAGSWVGVVNIRQERTEMVNVEISNIAESSRLETLIIRNRSAEAGGGWEMANCNGGFDPMNITIGKIVTEREKAGREFLIETTRHLTYKASGSRTVRFSSASYYKENVTIELDFYKVSDRTDSVGSVSLNWSDTEGDSTSAIHCAFIENKTGGYRTVALSHENDLQLYVAEAVIPPYLEAYVGQNGHAGEIVNSFTLGEQSVQFSQEGPDVWRYNYSVTASNGLGASGQVVLDLLP</sequence>
<feature type="chain" id="PRO_5047154896" description="Lipoprotein" evidence="1">
    <location>
        <begin position="21"/>
        <end position="284"/>
    </location>
</feature>
<evidence type="ECO:0000313" key="3">
    <source>
        <dbReference type="Proteomes" id="UP001065322"/>
    </source>
</evidence>
<dbReference type="PROSITE" id="PS51257">
    <property type="entry name" value="PROKAR_LIPOPROTEIN"/>
    <property type="match status" value="1"/>
</dbReference>